<feature type="transmembrane region" description="Helical" evidence="2">
    <location>
        <begin position="161"/>
        <end position="183"/>
    </location>
</feature>
<feature type="transmembrane region" description="Helical" evidence="2">
    <location>
        <begin position="218"/>
        <end position="239"/>
    </location>
</feature>
<organism evidence="3 4">
    <name type="scientific">Trametes cubensis</name>
    <dbReference type="NCBI Taxonomy" id="1111947"/>
    <lineage>
        <taxon>Eukaryota</taxon>
        <taxon>Fungi</taxon>
        <taxon>Dikarya</taxon>
        <taxon>Basidiomycota</taxon>
        <taxon>Agaricomycotina</taxon>
        <taxon>Agaricomycetes</taxon>
        <taxon>Polyporales</taxon>
        <taxon>Polyporaceae</taxon>
        <taxon>Trametes</taxon>
    </lineage>
</organism>
<feature type="transmembrane region" description="Helical" evidence="2">
    <location>
        <begin position="56"/>
        <end position="74"/>
    </location>
</feature>
<evidence type="ECO:0000256" key="2">
    <source>
        <dbReference type="SAM" id="Phobius"/>
    </source>
</evidence>
<keyword evidence="2" id="KW-1133">Transmembrane helix</keyword>
<dbReference type="Proteomes" id="UP001215151">
    <property type="component" value="Unassembled WGS sequence"/>
</dbReference>
<reference evidence="3" key="1">
    <citation type="submission" date="2022-11" db="EMBL/GenBank/DDBJ databases">
        <title>Genome Sequence of Cubamyces cubensis.</title>
        <authorList>
            <person name="Buettner E."/>
        </authorList>
    </citation>
    <scope>NUCLEOTIDE SEQUENCE</scope>
    <source>
        <strain evidence="3">MPL-01</strain>
    </source>
</reference>
<feature type="transmembrane region" description="Helical" evidence="2">
    <location>
        <begin position="292"/>
        <end position="310"/>
    </location>
</feature>
<evidence type="ECO:0000313" key="4">
    <source>
        <dbReference type="Proteomes" id="UP001215151"/>
    </source>
</evidence>
<keyword evidence="4" id="KW-1185">Reference proteome</keyword>
<name>A0AAD7U1X6_9APHY</name>
<keyword evidence="2" id="KW-0812">Transmembrane</keyword>
<feature type="transmembrane region" description="Helical" evidence="2">
    <location>
        <begin position="330"/>
        <end position="353"/>
    </location>
</feature>
<comment type="caution">
    <text evidence="3">The sequence shown here is derived from an EMBL/GenBank/DDBJ whole genome shotgun (WGS) entry which is preliminary data.</text>
</comment>
<gene>
    <name evidence="3" type="ORF">ONZ51_g1202</name>
</gene>
<accession>A0AAD7U1X6</accession>
<evidence type="ECO:0000313" key="3">
    <source>
        <dbReference type="EMBL" id="KAJ8496269.1"/>
    </source>
</evidence>
<proteinExistence type="predicted"/>
<dbReference type="AlphaFoldDB" id="A0AAD7U1X6"/>
<feature type="region of interest" description="Disordered" evidence="1">
    <location>
        <begin position="362"/>
        <end position="402"/>
    </location>
</feature>
<dbReference type="EMBL" id="JAPEVG010000016">
    <property type="protein sequence ID" value="KAJ8496269.1"/>
    <property type="molecule type" value="Genomic_DNA"/>
</dbReference>
<keyword evidence="2" id="KW-0472">Membrane</keyword>
<evidence type="ECO:0000256" key="1">
    <source>
        <dbReference type="SAM" id="MobiDB-lite"/>
    </source>
</evidence>
<sequence length="489" mass="54776">MHRDMPQSRHLGSWGPVRVLPSKRDEHVKLLGRSASARVTSAGALLVIFSRRDSVPSAWASTLLTASLVIAAMVQKGNQSITLHHATLTMNFATLSCISSLAVAPTLSIWRLTPEGYYVRQLAHHVLNTTAPEEDHQIGDTASITDRDRVRIQRAQGYQRLFLALALLTQVVLQWSWGVVLFVSPVYSQTNCSGDTVLIFFLKRFTAREINHKYMVVWVFWLLFSLGITLAMTILLAVTSPARARVYSRSNSRSSSIVTHSSSDSSRHPIYAQLWETLKDIFPARNDRDRQFIFGFNVLATVLWLIFLIASEMQIQENCIFEGENMISSFGQITALLLAAQPMWSLTIALYRWPAAQRRLARRRRRDQPELAPVLPQTSPRTSADHLSPPSNGPLSASPPPAHTRMSILVNPFLTRGRSRRVTARHVSPEGAVAVPHCDCAHTRPTTPTDPVLDLNHIYIPRSSTEDWNELVSLTHLPRAPVFPTPSRL</sequence>
<protein>
    <submittedName>
        <fullName evidence="3">Uncharacterized protein</fullName>
    </submittedName>
</protein>